<feature type="domain" description="Duffy-antigen binding" evidence="1">
    <location>
        <begin position="1"/>
        <end position="151"/>
    </location>
</feature>
<dbReference type="Gene3D" id="1.20.1310.20">
    <property type="entry name" value="Duffy-antigen binding domain"/>
    <property type="match status" value="1"/>
</dbReference>
<reference evidence="2" key="1">
    <citation type="journal article" date="2003" name="J. Infect. Dis.">
        <title>Common surface-antigen var genes of limited diversity expressed by Plasmodium falciparum placental isolates separated by time and space.</title>
        <authorList>
            <person name="Khattab A."/>
            <person name="Kremsner P.G."/>
            <person name="Klinkert M.Q."/>
        </authorList>
    </citation>
    <scope>NUCLEOTIDE SEQUENCE</scope>
</reference>
<dbReference type="SUPFAM" id="SSF140924">
    <property type="entry name" value="Duffy binding domain-like"/>
    <property type="match status" value="1"/>
</dbReference>
<dbReference type="EMBL" id="AF547132">
    <property type="protein sequence ID" value="AAN86314.1"/>
    <property type="molecule type" value="Genomic_DNA"/>
</dbReference>
<dbReference type="AlphaFoldDB" id="Q8I983"/>
<organism evidence="2">
    <name type="scientific">Plasmodium falciparum</name>
    <name type="common">malaria parasite P. falciparum</name>
    <dbReference type="NCBI Taxonomy" id="5833"/>
    <lineage>
        <taxon>Eukaryota</taxon>
        <taxon>Sar</taxon>
        <taxon>Alveolata</taxon>
        <taxon>Apicomplexa</taxon>
        <taxon>Aconoidasida</taxon>
        <taxon>Haemosporida</taxon>
        <taxon>Plasmodiidae</taxon>
        <taxon>Plasmodium</taxon>
        <taxon>Plasmodium (Laverania)</taxon>
    </lineage>
</organism>
<evidence type="ECO:0000259" key="1">
    <source>
        <dbReference type="Pfam" id="PF05424"/>
    </source>
</evidence>
<proteinExistence type="predicted"/>
<dbReference type="Pfam" id="PF05424">
    <property type="entry name" value="Duffy_binding"/>
    <property type="match status" value="1"/>
</dbReference>
<dbReference type="InterPro" id="IPR042202">
    <property type="entry name" value="Duffy-ag-bd_sf"/>
</dbReference>
<dbReference type="GO" id="GO:0016020">
    <property type="term" value="C:membrane"/>
    <property type="evidence" value="ECO:0007669"/>
    <property type="project" value="InterPro"/>
</dbReference>
<sequence length="175" mass="20473">PRRQKLCIKKLTQGINGKEDLRKAFIKCAAAETFLSWNYYKKTNSNNLNEKLREGTIPSEFFEINVSTHLEIIEIFYLEQIYQKRLGKGSALEKQIYSLFKNSDGKYAGNLTHDQWWESYGPQIWEAMLCALTNGSKQTEKKIILDKYSYDQLKKTTNGTIPLEEFASKPQFLRW</sequence>
<dbReference type="GO" id="GO:0046789">
    <property type="term" value="F:host cell surface receptor binding"/>
    <property type="evidence" value="ECO:0007669"/>
    <property type="project" value="InterPro"/>
</dbReference>
<accession>Q8I983</accession>
<name>Q8I983_PLAFA</name>
<dbReference type="InterPro" id="IPR008602">
    <property type="entry name" value="Duffy-antigen-binding"/>
</dbReference>
<feature type="non-terminal residue" evidence="2">
    <location>
        <position position="175"/>
    </location>
</feature>
<evidence type="ECO:0000313" key="2">
    <source>
        <dbReference type="EMBL" id="AAN86314.1"/>
    </source>
</evidence>
<feature type="non-terminal residue" evidence="2">
    <location>
        <position position="1"/>
    </location>
</feature>
<protein>
    <submittedName>
        <fullName evidence="2">Erythrocyte membrane protein 1 Gb53var7</fullName>
    </submittedName>
</protein>